<sequence length="69" mass="8130">KPSRAGPPIPIHPQTFQSLLLLRIPVLQSLRRPPPLPPARLRHPDECRPGHQLRERARRHRPLQRYSRN</sequence>
<dbReference type="EMBL" id="EU447244">
    <property type="protein sequence ID" value="ACA52238.1"/>
    <property type="molecule type" value="Genomic_DNA"/>
</dbReference>
<feature type="region of interest" description="Disordered" evidence="1">
    <location>
        <begin position="31"/>
        <end position="69"/>
    </location>
</feature>
<proteinExistence type="predicted"/>
<evidence type="ECO:0000313" key="2">
    <source>
        <dbReference type="EMBL" id="ACA52238.1"/>
    </source>
</evidence>
<accession>B1PL70</accession>
<protein>
    <submittedName>
        <fullName evidence="2">Chloroplast ATP synthase delta subunit</fullName>
    </submittedName>
</protein>
<organism evidence="2">
    <name type="scientific">Oenothera grandiflora</name>
    <dbReference type="NCBI Taxonomy" id="49455"/>
    <lineage>
        <taxon>Eukaryota</taxon>
        <taxon>Viridiplantae</taxon>
        <taxon>Streptophyta</taxon>
        <taxon>Embryophyta</taxon>
        <taxon>Tracheophyta</taxon>
        <taxon>Spermatophyta</taxon>
        <taxon>Magnoliopsida</taxon>
        <taxon>eudicotyledons</taxon>
        <taxon>Gunneridae</taxon>
        <taxon>Pentapetalae</taxon>
        <taxon>rosids</taxon>
        <taxon>malvids</taxon>
        <taxon>Myrtales</taxon>
        <taxon>Onagraceae</taxon>
        <taxon>Onagroideae</taxon>
        <taxon>Onagreae</taxon>
        <taxon>Oenothera</taxon>
    </lineage>
</organism>
<feature type="non-terminal residue" evidence="2">
    <location>
        <position position="69"/>
    </location>
</feature>
<name>B1PL70_9MYRT</name>
<feature type="non-terminal residue" evidence="2">
    <location>
        <position position="1"/>
    </location>
</feature>
<evidence type="ECO:0000256" key="1">
    <source>
        <dbReference type="SAM" id="MobiDB-lite"/>
    </source>
</evidence>
<feature type="compositionally biased region" description="Basic and acidic residues" evidence="1">
    <location>
        <begin position="42"/>
        <end position="55"/>
    </location>
</feature>
<feature type="compositionally biased region" description="Basic residues" evidence="1">
    <location>
        <begin position="56"/>
        <end position="69"/>
    </location>
</feature>
<reference evidence="2" key="2">
    <citation type="journal article" date="2008" name="Genetics">
        <title>Molecular marker systems for Oenothera genetics.</title>
        <authorList>
            <person name="Rauwolf U."/>
            <person name="Golczyk H."/>
            <person name="Meurer J."/>
            <person name="Herrmann R.G."/>
            <person name="Greiner S."/>
        </authorList>
    </citation>
    <scope>NUCLEOTIDE SEQUENCE</scope>
</reference>
<reference evidence="2" key="1">
    <citation type="journal article" date="2006" name="Genomics">
        <title>Construction, database integration, and application of an Oenothera EST library.</title>
        <authorList>
            <person name="Mracek J."/>
            <person name="Greiner S."/>
            <person name="Cho W.K."/>
            <person name="Rauwolf U."/>
            <person name="Braun M."/>
            <person name="Umate P."/>
            <person name="Altstatter J."/>
            <person name="Stoppel R."/>
            <person name="Mlcochova L."/>
            <person name="Silber M.V."/>
            <person name="Volz S.M."/>
            <person name="White S."/>
            <person name="Selmeier R."/>
            <person name="Rudd S."/>
            <person name="Herrmann R.G."/>
            <person name="Meurer J."/>
        </authorList>
    </citation>
    <scope>NUCLEOTIDE SEQUENCE</scope>
</reference>
<dbReference type="AlphaFoldDB" id="B1PL70"/>